<dbReference type="PANTHER" id="PTHR43278:SF4">
    <property type="entry name" value="NAD(P)H-DEPENDENT FMN-CONTAINING OXIDOREDUCTASE YWQN-RELATED"/>
    <property type="match status" value="1"/>
</dbReference>
<dbReference type="Gene3D" id="3.40.50.360">
    <property type="match status" value="1"/>
</dbReference>
<feature type="domain" description="NADPH-dependent FMN reductase-like" evidence="3">
    <location>
        <begin position="1"/>
        <end position="154"/>
    </location>
</feature>
<keyword evidence="2" id="KW-0288">FMN</keyword>
<dbReference type="AlphaFoldDB" id="A0A9D1I5A6"/>
<proteinExistence type="predicted"/>
<name>A0A9D1I5A6_9FIRM</name>
<evidence type="ECO:0000259" key="3">
    <source>
        <dbReference type="Pfam" id="PF03358"/>
    </source>
</evidence>
<dbReference type="SUPFAM" id="SSF52218">
    <property type="entry name" value="Flavoproteins"/>
    <property type="match status" value="1"/>
</dbReference>
<reference evidence="4" key="1">
    <citation type="submission" date="2020-10" db="EMBL/GenBank/DDBJ databases">
        <authorList>
            <person name="Gilroy R."/>
        </authorList>
    </citation>
    <scope>NUCLEOTIDE SEQUENCE</scope>
    <source>
        <strain evidence="4">11300</strain>
    </source>
</reference>
<evidence type="ECO:0000313" key="4">
    <source>
        <dbReference type="EMBL" id="HIU27180.1"/>
    </source>
</evidence>
<dbReference type="InterPro" id="IPR005025">
    <property type="entry name" value="FMN_Rdtase-like_dom"/>
</dbReference>
<accession>A0A9D1I5A6</accession>
<evidence type="ECO:0000256" key="1">
    <source>
        <dbReference type="ARBA" id="ARBA00022630"/>
    </source>
</evidence>
<organism evidence="4 5">
    <name type="scientific">Candidatus Fimisoma avicola</name>
    <dbReference type="NCBI Taxonomy" id="2840826"/>
    <lineage>
        <taxon>Bacteria</taxon>
        <taxon>Bacillati</taxon>
        <taxon>Bacillota</taxon>
        <taxon>Clostridia</taxon>
        <taxon>Eubacteriales</taxon>
        <taxon>Candidatus Fimisoma</taxon>
    </lineage>
</organism>
<dbReference type="Proteomes" id="UP000824091">
    <property type="component" value="Unassembled WGS sequence"/>
</dbReference>
<reference evidence="4" key="2">
    <citation type="journal article" date="2021" name="PeerJ">
        <title>Extensive microbial diversity within the chicken gut microbiome revealed by metagenomics and culture.</title>
        <authorList>
            <person name="Gilroy R."/>
            <person name="Ravi A."/>
            <person name="Getino M."/>
            <person name="Pursley I."/>
            <person name="Horton D.L."/>
            <person name="Alikhan N.F."/>
            <person name="Baker D."/>
            <person name="Gharbi K."/>
            <person name="Hall N."/>
            <person name="Watson M."/>
            <person name="Adriaenssens E.M."/>
            <person name="Foster-Nyarko E."/>
            <person name="Jarju S."/>
            <person name="Secka A."/>
            <person name="Antonio M."/>
            <person name="Oren A."/>
            <person name="Chaudhuri R.R."/>
            <person name="La Ragione R."/>
            <person name="Hildebrand F."/>
            <person name="Pallen M.J."/>
        </authorList>
    </citation>
    <scope>NUCLEOTIDE SEQUENCE</scope>
    <source>
        <strain evidence="4">11300</strain>
    </source>
</reference>
<sequence>MKVLLINGSPSQDGCTAIAISHIARTLNERGIQTQVCHIGKKVKGGCRGCGGCSKLGRCVMDDCVNQVLDLAAEADGFVFASPVHYASPTGDMIAFMDRLFYAGGELMRFKPAAVAVVARRGGCSASSDALLKYPMINQMPVVSADYWPMAHGNGAARDLEQDAEGVHTMETIGRNMAWMLKSIEAGKKAGIEPEYVNKEAWTNFVR</sequence>
<gene>
    <name evidence="4" type="ORF">IAD16_02210</name>
</gene>
<comment type="caution">
    <text evidence="4">The sequence shown here is derived from an EMBL/GenBank/DDBJ whole genome shotgun (WGS) entry which is preliminary data.</text>
</comment>
<dbReference type="PANTHER" id="PTHR43278">
    <property type="entry name" value="NAD(P)H-DEPENDENT FMN-CONTAINING OXIDOREDUCTASE YWQN-RELATED"/>
    <property type="match status" value="1"/>
</dbReference>
<dbReference type="InterPro" id="IPR029039">
    <property type="entry name" value="Flavoprotein-like_sf"/>
</dbReference>
<keyword evidence="1" id="KW-0285">Flavoprotein</keyword>
<protein>
    <submittedName>
        <fullName evidence="4">Flavodoxin family protein</fullName>
    </submittedName>
</protein>
<dbReference type="GO" id="GO:0016491">
    <property type="term" value="F:oxidoreductase activity"/>
    <property type="evidence" value="ECO:0007669"/>
    <property type="project" value="InterPro"/>
</dbReference>
<dbReference type="EMBL" id="DVMO01000035">
    <property type="protein sequence ID" value="HIU27180.1"/>
    <property type="molecule type" value="Genomic_DNA"/>
</dbReference>
<evidence type="ECO:0000256" key="2">
    <source>
        <dbReference type="ARBA" id="ARBA00022643"/>
    </source>
</evidence>
<dbReference type="Pfam" id="PF03358">
    <property type="entry name" value="FMN_red"/>
    <property type="match status" value="1"/>
</dbReference>
<evidence type="ECO:0000313" key="5">
    <source>
        <dbReference type="Proteomes" id="UP000824091"/>
    </source>
</evidence>
<dbReference type="InterPro" id="IPR051796">
    <property type="entry name" value="ISF_SsuE-like"/>
</dbReference>